<dbReference type="Proteomes" id="UP000184207">
    <property type="component" value="Unassembled WGS sequence"/>
</dbReference>
<dbReference type="Gene3D" id="3.40.225.10">
    <property type="entry name" value="Class II aldolase/adducin N-terminal domain"/>
    <property type="match status" value="1"/>
</dbReference>
<keyword evidence="3" id="KW-0808">Transferase</keyword>
<evidence type="ECO:0000313" key="3">
    <source>
        <dbReference type="EMBL" id="SHN67861.1"/>
    </source>
</evidence>
<dbReference type="GO" id="GO:0016301">
    <property type="term" value="F:kinase activity"/>
    <property type="evidence" value="ECO:0007669"/>
    <property type="project" value="UniProtKB-KW"/>
</dbReference>
<protein>
    <submittedName>
        <fullName evidence="3">Hydroxymethylpyrimidine/phosphomethylpyrimidine kinase</fullName>
    </submittedName>
</protein>
<evidence type="ECO:0000259" key="1">
    <source>
        <dbReference type="Pfam" id="PF08543"/>
    </source>
</evidence>
<name>A0A1M7TAT9_FERGO</name>
<feature type="domain" description="Pyridoxamine kinase/Phosphomethylpyrimidine kinase" evidence="1">
    <location>
        <begin position="9"/>
        <end position="221"/>
    </location>
</feature>
<reference evidence="4" key="1">
    <citation type="submission" date="2016-12" db="EMBL/GenBank/DDBJ databases">
        <authorList>
            <person name="Varghese N."/>
            <person name="Submissions S."/>
        </authorList>
    </citation>
    <scope>NUCLEOTIDE SEQUENCE [LARGE SCALE GENOMIC DNA]</scope>
    <source>
        <strain evidence="4">DSM 13020</strain>
    </source>
</reference>
<dbReference type="RefSeq" id="WP_072760671.1">
    <property type="nucleotide sequence ID" value="NZ_FRDJ01000012.1"/>
</dbReference>
<sequence>MFLVISGFDPSAGAGILQDIKSLSLLGITAFGVVSCHTVQNSERVYSVTFRKWEEIDRELSVLPEPEVVKIGLISPEFVRLIREKFPNSKIVWNIILSSSSGYFFESEEVVKEHLKYADYIILNNIEAQKLNLSFEGGNEKYIITFGHSEDDCEKIKLFYSGRYFEEEKVIVDGNSQFHGTGCAFSSLFAGFLYLKYPVETAINESMKVMNKILSRSAQSGYPKQVQSEKLSREWMKYEILEELEAVVKEVEEIGSKTVPEVGQNISYALPWSKSEYEVAKFPGRIRLKEGKPTFVSGPSFKDKSHTARMVLTIKEFAPHIRCASNIRYEPKYIENALRAGLNVFKYDRNSEPEEVRNEDGKSMQHMIKSAIEALGKVPDIIYDEGWYGKEAMIRIFGRNPKDVIHKIMKMLCHDQ</sequence>
<dbReference type="AlphaFoldDB" id="A0A1M7TAT9"/>
<dbReference type="EMBL" id="FRDJ01000012">
    <property type="protein sequence ID" value="SHN67861.1"/>
    <property type="molecule type" value="Genomic_DNA"/>
</dbReference>
<keyword evidence="3" id="KW-0418">Kinase</keyword>
<keyword evidence="4" id="KW-1185">Reference proteome</keyword>
<gene>
    <name evidence="3" type="ORF">SAMN02745226_01792</name>
</gene>
<dbReference type="PANTHER" id="PTHR40730">
    <property type="entry name" value="TRANSCRIPTIONAL REGULATOR PROTEIN-LIKE PROTEIN"/>
    <property type="match status" value="1"/>
</dbReference>
<evidence type="ECO:0000313" key="4">
    <source>
        <dbReference type="Proteomes" id="UP000184207"/>
    </source>
</evidence>
<dbReference type="STRING" id="1121883.SAMN02745226_01792"/>
<accession>A0A1M7TAT9</accession>
<dbReference type="PANTHER" id="PTHR40730:SF5">
    <property type="entry name" value="HTH CRO_C1-TYPE DOMAIN-CONTAINING PROTEIN"/>
    <property type="match status" value="1"/>
</dbReference>
<feature type="domain" description="Thiamine-phosphate synthase ThiN" evidence="2">
    <location>
        <begin position="243"/>
        <end position="409"/>
    </location>
</feature>
<organism evidence="3 4">
    <name type="scientific">Fervidobacterium gondwanense DSM 13020</name>
    <dbReference type="NCBI Taxonomy" id="1121883"/>
    <lineage>
        <taxon>Bacteria</taxon>
        <taxon>Thermotogati</taxon>
        <taxon>Thermotogota</taxon>
        <taxon>Thermotogae</taxon>
        <taxon>Thermotogales</taxon>
        <taxon>Fervidobacteriaceae</taxon>
        <taxon>Fervidobacterium</taxon>
    </lineage>
</organism>
<dbReference type="OrthoDB" id="9810880at2"/>
<dbReference type="InterPro" id="IPR019293">
    <property type="entry name" value="ThiN"/>
</dbReference>
<dbReference type="SUPFAM" id="SSF53613">
    <property type="entry name" value="Ribokinase-like"/>
    <property type="match status" value="1"/>
</dbReference>
<dbReference type="InterPro" id="IPR036409">
    <property type="entry name" value="Aldolase_II/adducin_N_sf"/>
</dbReference>
<dbReference type="InterPro" id="IPR013749">
    <property type="entry name" value="PM/HMP-P_kinase-1"/>
</dbReference>
<proteinExistence type="predicted"/>
<dbReference type="SUPFAM" id="SSF53639">
    <property type="entry name" value="AraD/HMP-PK domain-like"/>
    <property type="match status" value="1"/>
</dbReference>
<dbReference type="Pfam" id="PF10120">
    <property type="entry name" value="ThiN"/>
    <property type="match status" value="1"/>
</dbReference>
<dbReference type="Pfam" id="PF08543">
    <property type="entry name" value="Phos_pyr_kin"/>
    <property type="match status" value="1"/>
</dbReference>
<evidence type="ECO:0000259" key="2">
    <source>
        <dbReference type="Pfam" id="PF10120"/>
    </source>
</evidence>
<dbReference type="Gene3D" id="3.40.1190.20">
    <property type="match status" value="1"/>
</dbReference>
<dbReference type="InterPro" id="IPR029056">
    <property type="entry name" value="Ribokinase-like"/>
</dbReference>